<dbReference type="PATRIC" id="fig|449.7.peg.2525"/>
<evidence type="ECO:0000256" key="1">
    <source>
        <dbReference type="ARBA" id="ARBA00008857"/>
    </source>
</evidence>
<dbReference type="KEGG" id="lha:LHA_2666"/>
<keyword evidence="2" id="KW-0229">DNA integration</keyword>
<proteinExistence type="inferred from homology"/>
<dbReference type="InterPro" id="IPR002104">
    <property type="entry name" value="Integrase_catalytic"/>
</dbReference>
<evidence type="ECO:0000256" key="3">
    <source>
        <dbReference type="ARBA" id="ARBA00023125"/>
    </source>
</evidence>
<dbReference type="Proteomes" id="UP000032803">
    <property type="component" value="Chromosome I"/>
</dbReference>
<dbReference type="PROSITE" id="PS51898">
    <property type="entry name" value="TYR_RECOMBINASE"/>
    <property type="match status" value="1"/>
</dbReference>
<evidence type="ECO:0000259" key="5">
    <source>
        <dbReference type="PROSITE" id="PS51898"/>
    </source>
</evidence>
<dbReference type="Gene3D" id="1.10.443.10">
    <property type="entry name" value="Intergrase catalytic core"/>
    <property type="match status" value="1"/>
</dbReference>
<evidence type="ECO:0000256" key="4">
    <source>
        <dbReference type="ARBA" id="ARBA00023172"/>
    </source>
</evidence>
<evidence type="ECO:0000313" key="7">
    <source>
        <dbReference type="Proteomes" id="UP000032803"/>
    </source>
</evidence>
<feature type="domain" description="Tyr recombinase" evidence="5">
    <location>
        <begin position="167"/>
        <end position="348"/>
    </location>
</feature>
<evidence type="ECO:0000256" key="2">
    <source>
        <dbReference type="ARBA" id="ARBA00022908"/>
    </source>
</evidence>
<dbReference type="PANTHER" id="PTHR30349:SF64">
    <property type="entry name" value="PROPHAGE INTEGRASE INTD-RELATED"/>
    <property type="match status" value="1"/>
</dbReference>
<dbReference type="RefSeq" id="WP_045106809.1">
    <property type="nucleotide sequence ID" value="NZ_LN681225.1"/>
</dbReference>
<protein>
    <submittedName>
        <fullName evidence="6">Putative integrase</fullName>
    </submittedName>
</protein>
<dbReference type="GO" id="GO:0003677">
    <property type="term" value="F:DNA binding"/>
    <property type="evidence" value="ECO:0007669"/>
    <property type="project" value="UniProtKB-KW"/>
</dbReference>
<dbReference type="STRING" id="449.LHA_2666"/>
<gene>
    <name evidence="6" type="ORF">LHA_2666</name>
</gene>
<dbReference type="SUPFAM" id="SSF56349">
    <property type="entry name" value="DNA breaking-rejoining enzymes"/>
    <property type="match status" value="1"/>
</dbReference>
<keyword evidence="4" id="KW-0233">DNA recombination</keyword>
<dbReference type="GO" id="GO:0006310">
    <property type="term" value="P:DNA recombination"/>
    <property type="evidence" value="ECO:0007669"/>
    <property type="project" value="UniProtKB-KW"/>
</dbReference>
<dbReference type="Pfam" id="PF00589">
    <property type="entry name" value="Phage_integrase"/>
    <property type="match status" value="1"/>
</dbReference>
<dbReference type="CDD" id="cd00796">
    <property type="entry name" value="INT_Rci_Hp1_C"/>
    <property type="match status" value="1"/>
</dbReference>
<reference evidence="7" key="1">
    <citation type="submission" date="2014-09" db="EMBL/GenBank/DDBJ databases">
        <authorList>
            <person name="Gomez-Valero L."/>
        </authorList>
    </citation>
    <scope>NUCLEOTIDE SEQUENCE [LARGE SCALE GENOMIC DNA]</scope>
    <source>
        <strain evidence="7">ATCC35250</strain>
    </source>
</reference>
<dbReference type="HOGENOM" id="CLU_027562_17_7_6"/>
<dbReference type="GO" id="GO:0015074">
    <property type="term" value="P:DNA integration"/>
    <property type="evidence" value="ECO:0007669"/>
    <property type="project" value="UniProtKB-KW"/>
</dbReference>
<dbReference type="InterPro" id="IPR050090">
    <property type="entry name" value="Tyrosine_recombinase_XerCD"/>
</dbReference>
<evidence type="ECO:0000313" key="6">
    <source>
        <dbReference type="EMBL" id="CEK11666.1"/>
    </source>
</evidence>
<accession>A0A0A8UVY9</accession>
<dbReference type="AlphaFoldDB" id="A0A0A8UVY9"/>
<dbReference type="InterPro" id="IPR011010">
    <property type="entry name" value="DNA_brk_join_enz"/>
</dbReference>
<name>A0A0A8UVY9_LEGHA</name>
<dbReference type="Gene3D" id="1.10.150.130">
    <property type="match status" value="1"/>
</dbReference>
<dbReference type="InterPro" id="IPR013762">
    <property type="entry name" value="Integrase-like_cat_sf"/>
</dbReference>
<dbReference type="OrthoDB" id="662444at2"/>
<sequence length="386" mass="44278">MGRKQTTGLFKRGQVWHIEKQVLGHRIRESTGTKSLQEAEQYLARRIEEIRQATIYGVRPKRSFKEAAVRFLNENQHKASIDTDAILLKSICPFIGDLTLEQVHIGTLQSFIKAKQEAKLKTKSINNTLELVRHILNIAATEWIDENSLTWLLVAPKIKLLPVKDARAPFPLSWSEESRFLEALPVHLNQMARFKVNTGCREQEVCQLRWEWEKRVPSLNTSVFIIPSHINRDGELRQLVKNGEDRLVILNDEAKAVIEEVRGIHSEFVFSYNGKPITRMNNTAWRNARKKANLSDLRVHDLKHTFGRRLRAAGVSYEDRQDLLGHRSGRITTHYSQAELSNLLEAANLIIQSRRESKELTILRVKQGGTHTIPTKSPQCEIRAVG</sequence>
<keyword evidence="3" id="KW-0238">DNA-binding</keyword>
<dbReference type="PANTHER" id="PTHR30349">
    <property type="entry name" value="PHAGE INTEGRASE-RELATED"/>
    <property type="match status" value="1"/>
</dbReference>
<keyword evidence="7" id="KW-1185">Reference proteome</keyword>
<comment type="similarity">
    <text evidence="1">Belongs to the 'phage' integrase family.</text>
</comment>
<organism evidence="6 7">
    <name type="scientific">Legionella hackeliae</name>
    <dbReference type="NCBI Taxonomy" id="449"/>
    <lineage>
        <taxon>Bacteria</taxon>
        <taxon>Pseudomonadati</taxon>
        <taxon>Pseudomonadota</taxon>
        <taxon>Gammaproteobacteria</taxon>
        <taxon>Legionellales</taxon>
        <taxon>Legionellaceae</taxon>
        <taxon>Legionella</taxon>
    </lineage>
</organism>
<dbReference type="EMBL" id="LN681225">
    <property type="protein sequence ID" value="CEK11666.1"/>
    <property type="molecule type" value="Genomic_DNA"/>
</dbReference>
<dbReference type="InterPro" id="IPR010998">
    <property type="entry name" value="Integrase_recombinase_N"/>
</dbReference>